<evidence type="ECO:0000313" key="1">
    <source>
        <dbReference type="EMBL" id="ETJ25533.1"/>
    </source>
</evidence>
<evidence type="ECO:0000313" key="2">
    <source>
        <dbReference type="Proteomes" id="UP000018853"/>
    </source>
</evidence>
<dbReference type="InterPro" id="IPR052524">
    <property type="entry name" value="MFS_Cyanate_Porter"/>
</dbReference>
<reference evidence="1 2" key="1">
    <citation type="submission" date="2013-12" db="EMBL/GenBank/DDBJ databases">
        <title>A Varibaculum cambriense genome reconstructed from a premature infant gut community with otherwise low bacterial novelty that shifts toward anaerobic metabolism during the third week of life.</title>
        <authorList>
            <person name="Brown C.T."/>
            <person name="Sharon I."/>
            <person name="Thomas B.C."/>
            <person name="Castelle C.J."/>
            <person name="Morowitz M.J."/>
            <person name="Banfield J.F."/>
        </authorList>
    </citation>
    <scope>NUCLEOTIDE SEQUENCE [LARGE SCALE GENOMIC DNA]</scope>
    <source>
        <strain evidence="2">DORA_A_5_14_21</strain>
    </source>
</reference>
<protein>
    <recommendedName>
        <fullName evidence="3">Cyanate transport protein CynX</fullName>
    </recommendedName>
</protein>
<dbReference type="Proteomes" id="UP000018853">
    <property type="component" value="Unassembled WGS sequence"/>
</dbReference>
<dbReference type="PANTHER" id="PTHR23523:SF1">
    <property type="entry name" value="CYANATE TRANSPORT PROTEIN CYNX"/>
    <property type="match status" value="1"/>
</dbReference>
<feature type="non-terminal residue" evidence="1">
    <location>
        <position position="53"/>
    </location>
</feature>
<gene>
    <name evidence="1" type="ORF">Q609_ECAC01150G0002</name>
</gene>
<proteinExistence type="predicted"/>
<accession>W1X5G1</accession>
<dbReference type="AlphaFoldDB" id="W1X5G1"/>
<comment type="caution">
    <text evidence="1">The sequence shown here is derived from an EMBL/GenBank/DDBJ whole genome shotgun (WGS) entry which is preliminary data.</text>
</comment>
<name>W1X5G1_ECOLX</name>
<sequence length="53" mass="5761">MRNHQKTFTMLLVLVLIGLNMRPLLTSVGPLLPQLRQASGMSFSVAALLTALP</sequence>
<organism evidence="1 2">
    <name type="scientific">Escherichia coli DORA_A_5_14_21</name>
    <dbReference type="NCBI Taxonomy" id="1403943"/>
    <lineage>
        <taxon>Bacteria</taxon>
        <taxon>Pseudomonadati</taxon>
        <taxon>Pseudomonadota</taxon>
        <taxon>Gammaproteobacteria</taxon>
        <taxon>Enterobacterales</taxon>
        <taxon>Enterobacteriaceae</taxon>
        <taxon>Escherichia</taxon>
    </lineage>
</organism>
<dbReference type="PANTHER" id="PTHR23523">
    <property type="match status" value="1"/>
</dbReference>
<evidence type="ECO:0008006" key="3">
    <source>
        <dbReference type="Google" id="ProtNLM"/>
    </source>
</evidence>
<dbReference type="EMBL" id="AZLZ01001150">
    <property type="protein sequence ID" value="ETJ25533.1"/>
    <property type="molecule type" value="Genomic_DNA"/>
</dbReference>